<protein>
    <submittedName>
        <fullName evidence="1">Uncharacterized protein</fullName>
    </submittedName>
</protein>
<gene>
    <name evidence="1" type="ORF">S01H1_66627</name>
</gene>
<evidence type="ECO:0000313" key="1">
    <source>
        <dbReference type="EMBL" id="GAG32121.1"/>
    </source>
</evidence>
<dbReference type="AlphaFoldDB" id="X0Y5J1"/>
<comment type="caution">
    <text evidence="1">The sequence shown here is derived from an EMBL/GenBank/DDBJ whole genome shotgun (WGS) entry which is preliminary data.</text>
</comment>
<reference evidence="1" key="1">
    <citation type="journal article" date="2014" name="Front. Microbiol.">
        <title>High frequency of phylogenetically diverse reductive dehalogenase-homologous genes in deep subseafloor sedimentary metagenomes.</title>
        <authorList>
            <person name="Kawai M."/>
            <person name="Futagami T."/>
            <person name="Toyoda A."/>
            <person name="Takaki Y."/>
            <person name="Nishi S."/>
            <person name="Hori S."/>
            <person name="Arai W."/>
            <person name="Tsubouchi T."/>
            <person name="Morono Y."/>
            <person name="Uchiyama I."/>
            <person name="Ito T."/>
            <person name="Fujiyama A."/>
            <person name="Inagaki F."/>
            <person name="Takami H."/>
        </authorList>
    </citation>
    <scope>NUCLEOTIDE SEQUENCE</scope>
    <source>
        <strain evidence="1">Expedition CK06-06</strain>
    </source>
</reference>
<accession>X0Y5J1</accession>
<organism evidence="1">
    <name type="scientific">marine sediment metagenome</name>
    <dbReference type="NCBI Taxonomy" id="412755"/>
    <lineage>
        <taxon>unclassified sequences</taxon>
        <taxon>metagenomes</taxon>
        <taxon>ecological metagenomes</taxon>
    </lineage>
</organism>
<proteinExistence type="predicted"/>
<feature type="non-terminal residue" evidence="1">
    <location>
        <position position="1"/>
    </location>
</feature>
<sequence length="131" mass="15259">GFRMEESQNKDELVSDFNEAKNQIMRLGNLWNQFSSSMISGNFMGDKGANWILDNVFGELSTDAEKQDKEKDDKDEKYETKIKKINGLIAKHKDNDKKIYSIMRFKEKILRRLQDDAGKGARYSYADDDMM</sequence>
<name>X0Y5J1_9ZZZZ</name>
<dbReference type="EMBL" id="BARS01044066">
    <property type="protein sequence ID" value="GAG32121.1"/>
    <property type="molecule type" value="Genomic_DNA"/>
</dbReference>